<gene>
    <name evidence="2" type="ORF">OSR52_02570</name>
</gene>
<protein>
    <recommendedName>
        <fullName evidence="4">Peptidase S74 domain-containing protein</fullName>
    </recommendedName>
</protein>
<dbReference type="Proteomes" id="UP001153642">
    <property type="component" value="Unassembled WGS sequence"/>
</dbReference>
<reference evidence="2" key="1">
    <citation type="submission" date="2022-11" db="EMBL/GenBank/DDBJ databases">
        <title>High-quality draft genome sequence of Galbibacter sp. strain CMA-7.</title>
        <authorList>
            <person name="Wei L."/>
            <person name="Dong C."/>
            <person name="Shao Z."/>
        </authorList>
    </citation>
    <scope>NUCLEOTIDE SEQUENCE</scope>
    <source>
        <strain evidence="2">CMA-7</strain>
    </source>
</reference>
<sequence length="411" mass="44923">MKTSVIFYCLLITFISFSYGQQANYDVSAADGNGFRFWGGNNSYKVHMGNTGEYHYGPVTGYSIKMNMNESLGRGWTWGVSGLTPIAALNNQGNFQVAGNLVALKKLGIGIANPTTYIDIINSEVSESFLRFRVADALDDYFMIANTTTEDGQFIPLLKARHVTDNRAAITLLGEIGPSNDTGNAPVMSFDARKINAEVVNRPLFSWANYSDRLMTLDAQGRLGLGTTTTPKSKLEVKGVITSSSTTSSNYVTSFFVSGDGNAYMNFVGGDADSRVGFQIDGGSAMSIYNDRSVGINTSSTGSHKLAVGGSIGAQEVKVEVGGWSDFVFENDYDLPTLEEVEKYIHEKGHLKDIPSAKEVEKNGIFLGEMNAKLLQKIEELTLYVIETNKENIKLNSKILELEKKIDELKN</sequence>
<evidence type="ECO:0008006" key="4">
    <source>
        <dbReference type="Google" id="ProtNLM"/>
    </source>
</evidence>
<evidence type="ECO:0000256" key="1">
    <source>
        <dbReference type="SAM" id="SignalP"/>
    </source>
</evidence>
<evidence type="ECO:0000313" key="3">
    <source>
        <dbReference type="Proteomes" id="UP001153642"/>
    </source>
</evidence>
<accession>A0ABT6FNI6</accession>
<name>A0ABT6FNI6_9FLAO</name>
<keyword evidence="3" id="KW-1185">Reference proteome</keyword>
<evidence type="ECO:0000313" key="2">
    <source>
        <dbReference type="EMBL" id="MDG3584737.1"/>
    </source>
</evidence>
<dbReference type="EMBL" id="JAPMUA010000001">
    <property type="protein sequence ID" value="MDG3584737.1"/>
    <property type="molecule type" value="Genomic_DNA"/>
</dbReference>
<proteinExistence type="predicted"/>
<feature type="chain" id="PRO_5045882723" description="Peptidase S74 domain-containing protein" evidence="1">
    <location>
        <begin position="24"/>
        <end position="411"/>
    </location>
</feature>
<comment type="caution">
    <text evidence="2">The sequence shown here is derived from an EMBL/GenBank/DDBJ whole genome shotgun (WGS) entry which is preliminary data.</text>
</comment>
<keyword evidence="1" id="KW-0732">Signal</keyword>
<feature type="signal peptide" evidence="1">
    <location>
        <begin position="1"/>
        <end position="23"/>
    </location>
</feature>
<dbReference type="RefSeq" id="WP_277898495.1">
    <property type="nucleotide sequence ID" value="NZ_JAPMUA010000001.1"/>
</dbReference>
<organism evidence="2 3">
    <name type="scientific">Galbibacter pacificus</name>
    <dbReference type="NCBI Taxonomy" id="2996052"/>
    <lineage>
        <taxon>Bacteria</taxon>
        <taxon>Pseudomonadati</taxon>
        <taxon>Bacteroidota</taxon>
        <taxon>Flavobacteriia</taxon>
        <taxon>Flavobacteriales</taxon>
        <taxon>Flavobacteriaceae</taxon>
        <taxon>Galbibacter</taxon>
    </lineage>
</organism>